<evidence type="ECO:0008006" key="3">
    <source>
        <dbReference type="Google" id="ProtNLM"/>
    </source>
</evidence>
<accession>A0A292ZMV3</accession>
<comment type="caution">
    <text evidence="1">The sequence shown here is derived from an EMBL/GenBank/DDBJ whole genome shotgun (WGS) entry which is preliminary data.</text>
</comment>
<sequence length="44" mass="4929">MMMRGLGPHTQKDYVRHVKRLAAFLGRSPDTATPRPAAHDAWSP</sequence>
<reference evidence="1 2" key="1">
    <citation type="journal article" date="2013" name="Biodegradation">
        <title>Occurrence of 4-tert-butylphenol (4-t-BP) biodegradation in an aquatic sample caused by the presence of Spirodela polyrrhiza and isolation of a 4-t-BP-utilizing bacterium.</title>
        <authorList>
            <person name="Ogata Y."/>
            <person name="Toyama T."/>
            <person name="Yu N."/>
            <person name="Wang X."/>
            <person name="Sei K."/>
            <person name="Ike M."/>
        </authorList>
    </citation>
    <scope>NUCLEOTIDE SEQUENCE [LARGE SCALE GENOMIC DNA]</scope>
    <source>
        <strain evidence="1 2">OMI</strain>
    </source>
</reference>
<name>A0A292ZMV3_SPHSA</name>
<organism evidence="1 2">
    <name type="scientific">Sphingobium fuliginis (strain ATCC 27551)</name>
    <dbReference type="NCBI Taxonomy" id="336203"/>
    <lineage>
        <taxon>Bacteria</taxon>
        <taxon>Pseudomonadati</taxon>
        <taxon>Pseudomonadota</taxon>
        <taxon>Alphaproteobacteria</taxon>
        <taxon>Sphingomonadales</taxon>
        <taxon>Sphingomonadaceae</taxon>
        <taxon>Sphingobium</taxon>
    </lineage>
</organism>
<reference evidence="1 2" key="2">
    <citation type="journal article" date="2013" name="Environ. Sci. Technol.">
        <title>The 4-tert-butylphenol-utilizing bacterium Sphingobium fuliginis OMI can degrade bisphenols via phenolic ring hydroxylation and meta-cleavage pathway.</title>
        <authorList>
            <person name="Ogata Y."/>
            <person name="Goda S."/>
            <person name="Toyama T."/>
            <person name="Sei K."/>
            <person name="Ike M."/>
        </authorList>
    </citation>
    <scope>NUCLEOTIDE SEQUENCE [LARGE SCALE GENOMIC DNA]</scope>
    <source>
        <strain evidence="1 2">OMI</strain>
    </source>
</reference>
<dbReference type="Proteomes" id="UP000221538">
    <property type="component" value="Unassembled WGS sequence"/>
</dbReference>
<evidence type="ECO:0000313" key="1">
    <source>
        <dbReference type="EMBL" id="GAY24175.1"/>
    </source>
</evidence>
<dbReference type="AlphaFoldDB" id="A0A292ZMV3"/>
<dbReference type="EMBL" id="BEWI01000032">
    <property type="protein sequence ID" value="GAY24175.1"/>
    <property type="molecule type" value="Genomic_DNA"/>
</dbReference>
<proteinExistence type="predicted"/>
<protein>
    <recommendedName>
        <fullName evidence="3">Integrase</fullName>
    </recommendedName>
</protein>
<gene>
    <name evidence="1" type="ORF">SFOMI_4755</name>
</gene>
<evidence type="ECO:0000313" key="2">
    <source>
        <dbReference type="Proteomes" id="UP000221538"/>
    </source>
</evidence>